<dbReference type="InterPro" id="IPR025345">
    <property type="entry name" value="DUF4249"/>
</dbReference>
<gene>
    <name evidence="1" type="ORF">Q0590_23770</name>
</gene>
<dbReference type="RefSeq" id="WP_302040117.1">
    <property type="nucleotide sequence ID" value="NZ_JAUKPO010000018.1"/>
</dbReference>
<protein>
    <submittedName>
        <fullName evidence="1">DUF4249 domain-containing protein</fullName>
    </submittedName>
</protein>
<keyword evidence="2" id="KW-1185">Reference proteome</keyword>
<evidence type="ECO:0000313" key="2">
    <source>
        <dbReference type="Proteomes" id="UP001168528"/>
    </source>
</evidence>
<dbReference type="PROSITE" id="PS51257">
    <property type="entry name" value="PROKAR_LIPOPROTEIN"/>
    <property type="match status" value="1"/>
</dbReference>
<organism evidence="1 2">
    <name type="scientific">Rhodocytophaga aerolata</name>
    <dbReference type="NCBI Taxonomy" id="455078"/>
    <lineage>
        <taxon>Bacteria</taxon>
        <taxon>Pseudomonadati</taxon>
        <taxon>Bacteroidota</taxon>
        <taxon>Cytophagia</taxon>
        <taxon>Cytophagales</taxon>
        <taxon>Rhodocytophagaceae</taxon>
        <taxon>Rhodocytophaga</taxon>
    </lineage>
</organism>
<proteinExistence type="predicted"/>
<dbReference type="Pfam" id="PF14054">
    <property type="entry name" value="DUF4249"/>
    <property type="match status" value="1"/>
</dbReference>
<reference evidence="1" key="1">
    <citation type="submission" date="2023-07" db="EMBL/GenBank/DDBJ databases">
        <title>The genome sequence of Rhodocytophaga aerolata KACC 12507.</title>
        <authorList>
            <person name="Zhang X."/>
        </authorList>
    </citation>
    <scope>NUCLEOTIDE SEQUENCE</scope>
    <source>
        <strain evidence="1">KACC 12507</strain>
    </source>
</reference>
<name>A0ABT8RBD6_9BACT</name>
<dbReference type="Proteomes" id="UP001168528">
    <property type="component" value="Unassembled WGS sequence"/>
</dbReference>
<sequence length="382" mass="43262">MKQYRNAIYIGCLLAMLTGSCVDPYNPPAIAAAESYLVVEGFINSGSDPSVFTLSRTRKQANAGNFIPEVDAQVSIEGENGERYTLAEQTEGTYASSSLTLNPTTRYRIHILTQRKEYASDYVPVKSTPPIDSVTWTLAQDGIQLFVTTHDPENNTRYYRWDAEETWEYVSAFFSNYQYKDKQMFVRYDDDLIFTCWRSDQTKQIYLGSSARLTDDVIYKQPIMFTPVATGKLMEKYSILVKQYALSQQGFEYWQILEKNTESTGSIFDAQPSQLQGNIHCLTNPQEPVIGFVDASSIQQKRIFIVGRSLPFRTINIGYETCDLDTVPNTPQHLEDKFGDGYFVPVNPIGSSSGIIAYTYSINQCVDCREKGGTTSKPDFWQ</sequence>
<accession>A0ABT8RBD6</accession>
<comment type="caution">
    <text evidence="1">The sequence shown here is derived from an EMBL/GenBank/DDBJ whole genome shotgun (WGS) entry which is preliminary data.</text>
</comment>
<evidence type="ECO:0000313" key="1">
    <source>
        <dbReference type="EMBL" id="MDO1449314.1"/>
    </source>
</evidence>
<dbReference type="EMBL" id="JAUKPO010000018">
    <property type="protein sequence ID" value="MDO1449314.1"/>
    <property type="molecule type" value="Genomic_DNA"/>
</dbReference>